<dbReference type="CDD" id="cd11065">
    <property type="entry name" value="CYP64-like"/>
    <property type="match status" value="1"/>
</dbReference>
<keyword evidence="2 6" id="KW-0479">Metal-binding</keyword>
<sequence length="518" mass="58806">MRPLITTFCGLIAILCVLFLVHKLLRFGHRDKRLPPGPPTIPILGNAHLIPSHGLHLKFKEWSDKYGNIFSLKIGAGTVIVLSDRRAVHDLIGKRSAIYSERPLDNNSEVAFGGENFAFLHATPSWRAQRKVASQYLAPKSIDDKIAPIQEAETCQLVHDLLETPDQFFAHIKRVTASIAAIAIFGFRAPTVDSHWTTINPTCEPGSYLPIEQFPILKYIPDRWAPSKARAKHCYRAVTAIWVDARKRVEKRRQNGDERSSMADRVLSGEVKFDVPLTPTQLSNFFGTLHQGGADTTSSMVLTHVLYLAKHPLVQHKARLELDCVCGTERMPTWADFKDLPYINCIIKEGLRLRPVSPVGVPHRVSRDDWFDGLLIPKDATIFFPPHALNSPFEDPETYNPDRFLGRPKLAMDYAGSPDYMNRDHYAYGGGRRICVGIHLAERMQWRIVGKLLWAFEIKPAVDEETGKSVNLDLDAYVDGFLMQPAPYKVRFTPRSEKHARIIQQDFKNIEDFLKKWE</sequence>
<evidence type="ECO:0000256" key="4">
    <source>
        <dbReference type="ARBA" id="ARBA00023004"/>
    </source>
</evidence>
<dbReference type="GO" id="GO:0004497">
    <property type="term" value="F:monooxygenase activity"/>
    <property type="evidence" value="ECO:0007669"/>
    <property type="project" value="UniProtKB-KW"/>
</dbReference>
<dbReference type="GO" id="GO:0005506">
    <property type="term" value="F:iron ion binding"/>
    <property type="evidence" value="ECO:0007669"/>
    <property type="project" value="InterPro"/>
</dbReference>
<dbReference type="SUPFAM" id="SSF48264">
    <property type="entry name" value="Cytochrome P450"/>
    <property type="match status" value="1"/>
</dbReference>
<dbReference type="PANTHER" id="PTHR46300">
    <property type="entry name" value="P450, PUTATIVE (EUROFUNG)-RELATED-RELATED"/>
    <property type="match status" value="1"/>
</dbReference>
<evidence type="ECO:0000256" key="5">
    <source>
        <dbReference type="ARBA" id="ARBA00023033"/>
    </source>
</evidence>
<keyword evidence="4 6" id="KW-0408">Iron</keyword>
<dbReference type="PRINTS" id="PR00385">
    <property type="entry name" value="P450"/>
</dbReference>
<dbReference type="InterPro" id="IPR002401">
    <property type="entry name" value="Cyt_P450_E_grp-I"/>
</dbReference>
<comment type="cofactor">
    <cofactor evidence="6">
        <name>heme</name>
        <dbReference type="ChEBI" id="CHEBI:30413"/>
    </cofactor>
</comment>
<dbReference type="PRINTS" id="PR00463">
    <property type="entry name" value="EP450I"/>
</dbReference>
<dbReference type="GO" id="GO:0020037">
    <property type="term" value="F:heme binding"/>
    <property type="evidence" value="ECO:0007669"/>
    <property type="project" value="InterPro"/>
</dbReference>
<dbReference type="Pfam" id="PF00067">
    <property type="entry name" value="p450"/>
    <property type="match status" value="1"/>
</dbReference>
<evidence type="ECO:0000256" key="1">
    <source>
        <dbReference type="ARBA" id="ARBA00010617"/>
    </source>
</evidence>
<feature type="binding site" description="axial binding residue" evidence="6">
    <location>
        <position position="435"/>
    </location>
    <ligand>
        <name>heme</name>
        <dbReference type="ChEBI" id="CHEBI:30413"/>
    </ligand>
    <ligandPart>
        <name>Fe</name>
        <dbReference type="ChEBI" id="CHEBI:18248"/>
    </ligandPart>
</feature>
<dbReference type="AlphaFoldDB" id="A0A9P4GEN7"/>
<dbReference type="PANTHER" id="PTHR46300:SF2">
    <property type="entry name" value="CYTOCHROME P450 MONOOXYGENASE ALNH-RELATED"/>
    <property type="match status" value="1"/>
</dbReference>
<dbReference type="GO" id="GO:0016705">
    <property type="term" value="F:oxidoreductase activity, acting on paired donors, with incorporation or reduction of molecular oxygen"/>
    <property type="evidence" value="ECO:0007669"/>
    <property type="project" value="InterPro"/>
</dbReference>
<evidence type="ECO:0000313" key="7">
    <source>
        <dbReference type="EMBL" id="KAF1843820.1"/>
    </source>
</evidence>
<dbReference type="InterPro" id="IPR001128">
    <property type="entry name" value="Cyt_P450"/>
</dbReference>
<protein>
    <submittedName>
        <fullName evidence="7">Cytochrome P450 2D18</fullName>
    </submittedName>
</protein>
<evidence type="ECO:0000256" key="2">
    <source>
        <dbReference type="ARBA" id="ARBA00022723"/>
    </source>
</evidence>
<evidence type="ECO:0000256" key="3">
    <source>
        <dbReference type="ARBA" id="ARBA00023002"/>
    </source>
</evidence>
<dbReference type="Proteomes" id="UP000800039">
    <property type="component" value="Unassembled WGS sequence"/>
</dbReference>
<organism evidence="7 8">
    <name type="scientific">Cucurbitaria berberidis CBS 394.84</name>
    <dbReference type="NCBI Taxonomy" id="1168544"/>
    <lineage>
        <taxon>Eukaryota</taxon>
        <taxon>Fungi</taxon>
        <taxon>Dikarya</taxon>
        <taxon>Ascomycota</taxon>
        <taxon>Pezizomycotina</taxon>
        <taxon>Dothideomycetes</taxon>
        <taxon>Pleosporomycetidae</taxon>
        <taxon>Pleosporales</taxon>
        <taxon>Pleosporineae</taxon>
        <taxon>Cucurbitariaceae</taxon>
        <taxon>Cucurbitaria</taxon>
    </lineage>
</organism>
<evidence type="ECO:0000256" key="6">
    <source>
        <dbReference type="PIRSR" id="PIRSR602401-1"/>
    </source>
</evidence>
<accession>A0A9P4GEN7</accession>
<keyword evidence="8" id="KW-1185">Reference proteome</keyword>
<keyword evidence="5" id="KW-0503">Monooxygenase</keyword>
<keyword evidence="3" id="KW-0560">Oxidoreductase</keyword>
<gene>
    <name evidence="7" type="ORF">K460DRAFT_290406</name>
</gene>
<dbReference type="EMBL" id="ML976617">
    <property type="protein sequence ID" value="KAF1843820.1"/>
    <property type="molecule type" value="Genomic_DNA"/>
</dbReference>
<comment type="caution">
    <text evidence="7">The sequence shown here is derived from an EMBL/GenBank/DDBJ whole genome shotgun (WGS) entry which is preliminary data.</text>
</comment>
<dbReference type="GeneID" id="63846452"/>
<proteinExistence type="inferred from homology"/>
<dbReference type="OrthoDB" id="1103324at2759"/>
<name>A0A9P4GEN7_9PLEO</name>
<reference evidence="7" key="1">
    <citation type="submission" date="2020-01" db="EMBL/GenBank/DDBJ databases">
        <authorList>
            <consortium name="DOE Joint Genome Institute"/>
            <person name="Haridas S."/>
            <person name="Albert R."/>
            <person name="Binder M."/>
            <person name="Bloem J."/>
            <person name="Labutti K."/>
            <person name="Salamov A."/>
            <person name="Andreopoulos B."/>
            <person name="Baker S.E."/>
            <person name="Barry K."/>
            <person name="Bills G."/>
            <person name="Bluhm B.H."/>
            <person name="Cannon C."/>
            <person name="Castanera R."/>
            <person name="Culley D.E."/>
            <person name="Daum C."/>
            <person name="Ezra D."/>
            <person name="Gonzalez J.B."/>
            <person name="Henrissat B."/>
            <person name="Kuo A."/>
            <person name="Liang C."/>
            <person name="Lipzen A."/>
            <person name="Lutzoni F."/>
            <person name="Magnuson J."/>
            <person name="Mondo S."/>
            <person name="Nolan M."/>
            <person name="Ohm R."/>
            <person name="Pangilinan J."/>
            <person name="Park H.-J."/>
            <person name="Ramirez L."/>
            <person name="Alfaro M."/>
            <person name="Sun H."/>
            <person name="Tritt A."/>
            <person name="Yoshinaga Y."/>
            <person name="Zwiers L.-H."/>
            <person name="Turgeon B.G."/>
            <person name="Goodwin S.B."/>
            <person name="Spatafora J.W."/>
            <person name="Crous P.W."/>
            <person name="Grigoriev I.V."/>
        </authorList>
    </citation>
    <scope>NUCLEOTIDE SEQUENCE</scope>
    <source>
        <strain evidence="7">CBS 394.84</strain>
    </source>
</reference>
<evidence type="ECO:0000313" key="8">
    <source>
        <dbReference type="Proteomes" id="UP000800039"/>
    </source>
</evidence>
<dbReference type="InterPro" id="IPR036396">
    <property type="entry name" value="Cyt_P450_sf"/>
</dbReference>
<comment type="similarity">
    <text evidence="1">Belongs to the cytochrome P450 family.</text>
</comment>
<dbReference type="InterPro" id="IPR050364">
    <property type="entry name" value="Cytochrome_P450_fung"/>
</dbReference>
<keyword evidence="6" id="KW-0349">Heme</keyword>
<dbReference type="RefSeq" id="XP_040786383.1">
    <property type="nucleotide sequence ID" value="XM_040929200.1"/>
</dbReference>
<dbReference type="Gene3D" id="1.10.630.10">
    <property type="entry name" value="Cytochrome P450"/>
    <property type="match status" value="1"/>
</dbReference>